<feature type="compositionally biased region" description="Acidic residues" evidence="1">
    <location>
        <begin position="308"/>
        <end position="322"/>
    </location>
</feature>
<feature type="transmembrane region" description="Helical" evidence="2">
    <location>
        <begin position="75"/>
        <end position="96"/>
    </location>
</feature>
<proteinExistence type="predicted"/>
<feature type="transmembrane region" description="Helical" evidence="2">
    <location>
        <begin position="189"/>
        <end position="208"/>
    </location>
</feature>
<reference evidence="3 4" key="1">
    <citation type="submission" date="2018-11" db="EMBL/GenBank/DDBJ databases">
        <title>Genome assembly of Steccherinum ochraceum LE-BIN_3174, the white-rot fungus of the Steccherinaceae family (The Residual Polyporoid clade, Polyporales, Basidiomycota).</title>
        <authorList>
            <person name="Fedorova T.V."/>
            <person name="Glazunova O.A."/>
            <person name="Landesman E.O."/>
            <person name="Moiseenko K.V."/>
            <person name="Psurtseva N.V."/>
            <person name="Savinova O.S."/>
            <person name="Shakhova N.V."/>
            <person name="Tyazhelova T.V."/>
            <person name="Vasina D.V."/>
        </authorList>
    </citation>
    <scope>NUCLEOTIDE SEQUENCE [LARGE SCALE GENOMIC DNA]</scope>
    <source>
        <strain evidence="3 4">LE-BIN_3174</strain>
    </source>
</reference>
<feature type="region of interest" description="Disordered" evidence="1">
    <location>
        <begin position="245"/>
        <end position="265"/>
    </location>
</feature>
<sequence length="354" mass="38200">MSDSDPSTVRNTVHTIFLFITGAFTSLISQIAVPLVAADDGLRAYFIVSVILAVLVLVIPPMVSNDRGNPLRVTLVGYMAGVSYFLLIWLLEVAYVSRRDLSCPLSNLLLTVPFYRRPPHCPIDTPPGHSFNWEHFWQHFLTGSAIILIPSALYHTYADSMGGELIAPLNGVFTFFSALMEYIGRVVQVAGLLLEVLGLLLTVLRLLWASPPVPTSVQGLRSPSFHLPRLHLPRLCLPRLGRAEVAPEPGATTPPEILTTYPSASDADAVELHDTTIASLGRSGRGCGRTNRGSGAAKKRGERSGACNDDEGTGDDDNDDNEGAGSGDDPGSEICKSPPPAYQLFDADKPYSFV</sequence>
<keyword evidence="2" id="KW-0812">Transmembrane</keyword>
<organism evidence="3 4">
    <name type="scientific">Steccherinum ochraceum</name>
    <dbReference type="NCBI Taxonomy" id="92696"/>
    <lineage>
        <taxon>Eukaryota</taxon>
        <taxon>Fungi</taxon>
        <taxon>Dikarya</taxon>
        <taxon>Basidiomycota</taxon>
        <taxon>Agaricomycotina</taxon>
        <taxon>Agaricomycetes</taxon>
        <taxon>Polyporales</taxon>
        <taxon>Steccherinaceae</taxon>
        <taxon>Steccherinum</taxon>
    </lineage>
</organism>
<evidence type="ECO:0000313" key="4">
    <source>
        <dbReference type="Proteomes" id="UP000292702"/>
    </source>
</evidence>
<keyword evidence="2" id="KW-0472">Membrane</keyword>
<accession>A0A4R0RSE1</accession>
<evidence type="ECO:0000313" key="3">
    <source>
        <dbReference type="EMBL" id="TCD70213.1"/>
    </source>
</evidence>
<keyword evidence="4" id="KW-1185">Reference proteome</keyword>
<name>A0A4R0RSE1_9APHY</name>
<protein>
    <submittedName>
        <fullName evidence="3">Uncharacterized protein</fullName>
    </submittedName>
</protein>
<feature type="region of interest" description="Disordered" evidence="1">
    <location>
        <begin position="281"/>
        <end position="354"/>
    </location>
</feature>
<dbReference type="Proteomes" id="UP000292702">
    <property type="component" value="Unassembled WGS sequence"/>
</dbReference>
<evidence type="ECO:0000256" key="1">
    <source>
        <dbReference type="SAM" id="MobiDB-lite"/>
    </source>
</evidence>
<keyword evidence="2" id="KW-1133">Transmembrane helix</keyword>
<feature type="transmembrane region" description="Helical" evidence="2">
    <location>
        <begin position="44"/>
        <end position="63"/>
    </location>
</feature>
<feature type="transmembrane region" description="Helical" evidence="2">
    <location>
        <begin position="12"/>
        <end position="32"/>
    </location>
</feature>
<comment type="caution">
    <text evidence="3">The sequence shown here is derived from an EMBL/GenBank/DDBJ whole genome shotgun (WGS) entry which is preliminary data.</text>
</comment>
<dbReference type="AlphaFoldDB" id="A0A4R0RSE1"/>
<dbReference type="EMBL" id="RWJN01000025">
    <property type="protein sequence ID" value="TCD70213.1"/>
    <property type="molecule type" value="Genomic_DNA"/>
</dbReference>
<evidence type="ECO:0000256" key="2">
    <source>
        <dbReference type="SAM" id="Phobius"/>
    </source>
</evidence>
<gene>
    <name evidence="3" type="ORF">EIP91_004393</name>
</gene>